<dbReference type="GO" id="GO:0004557">
    <property type="term" value="F:alpha-galactosidase activity"/>
    <property type="evidence" value="ECO:0007669"/>
    <property type="project" value="UniProtKB-EC"/>
</dbReference>
<dbReference type="FunFam" id="3.20.20.70:FF:000118">
    <property type="entry name" value="Alpha-galactosidase"/>
    <property type="match status" value="1"/>
</dbReference>
<evidence type="ECO:0000259" key="7">
    <source>
        <dbReference type="Pfam" id="PF16875"/>
    </source>
</evidence>
<keyword evidence="3" id="KW-0378">Hydrolase</keyword>
<dbReference type="Gene3D" id="3.20.20.70">
    <property type="entry name" value="Aldolase class I"/>
    <property type="match status" value="1"/>
</dbReference>
<evidence type="ECO:0000313" key="8">
    <source>
        <dbReference type="EMBL" id="ROP41905.1"/>
    </source>
</evidence>
<evidence type="ECO:0000256" key="5">
    <source>
        <dbReference type="SAM" id="MobiDB-lite"/>
    </source>
</evidence>
<dbReference type="PANTHER" id="PTHR43053">
    <property type="entry name" value="GLYCOSIDASE FAMILY 31"/>
    <property type="match status" value="1"/>
</dbReference>
<keyword evidence="4" id="KW-0326">Glycosidase</keyword>
<evidence type="ECO:0000256" key="3">
    <source>
        <dbReference type="ARBA" id="ARBA00022801"/>
    </source>
</evidence>
<gene>
    <name evidence="8" type="ORF">EDD40_7387</name>
</gene>
<feature type="domain" description="Glycosyl hydrolase family 36 C-terminal" evidence="6">
    <location>
        <begin position="618"/>
        <end position="708"/>
    </location>
</feature>
<feature type="region of interest" description="Disordered" evidence="5">
    <location>
        <begin position="178"/>
        <end position="204"/>
    </location>
</feature>
<dbReference type="Gene3D" id="2.70.98.60">
    <property type="entry name" value="alpha-galactosidase from lactobacil brevis"/>
    <property type="match status" value="1"/>
</dbReference>
<evidence type="ECO:0000313" key="9">
    <source>
        <dbReference type="Proteomes" id="UP000268727"/>
    </source>
</evidence>
<evidence type="ECO:0000256" key="4">
    <source>
        <dbReference type="ARBA" id="ARBA00023295"/>
    </source>
</evidence>
<proteinExistence type="predicted"/>
<dbReference type="OrthoDB" id="9758822at2"/>
<dbReference type="RefSeq" id="WP_123746931.1">
    <property type="nucleotide sequence ID" value="NZ_RJKM01000001.1"/>
</dbReference>
<dbReference type="InterPro" id="IPR013785">
    <property type="entry name" value="Aldolase_TIM"/>
</dbReference>
<comment type="caution">
    <text evidence="8">The sequence shown here is derived from an EMBL/GenBank/DDBJ whole genome shotgun (WGS) entry which is preliminary data.</text>
</comment>
<dbReference type="Proteomes" id="UP000268727">
    <property type="component" value="Unassembled WGS sequence"/>
</dbReference>
<reference evidence="8 9" key="1">
    <citation type="submission" date="2018-11" db="EMBL/GenBank/DDBJ databases">
        <title>Sequencing the genomes of 1000 actinobacteria strains.</title>
        <authorList>
            <person name="Klenk H.-P."/>
        </authorList>
    </citation>
    <scope>NUCLEOTIDE SEQUENCE [LARGE SCALE GENOMIC DNA]</scope>
    <source>
        <strain evidence="8 9">DSM 44231</strain>
    </source>
</reference>
<dbReference type="InterPro" id="IPR031705">
    <property type="entry name" value="Glyco_hydro_36_C"/>
</dbReference>
<dbReference type="PROSITE" id="PS00512">
    <property type="entry name" value="ALPHA_GALACTOSIDASE"/>
    <property type="match status" value="1"/>
</dbReference>
<dbReference type="SUPFAM" id="SSF51445">
    <property type="entry name" value="(Trans)glycosidases"/>
    <property type="match status" value="1"/>
</dbReference>
<dbReference type="InterPro" id="IPR031704">
    <property type="entry name" value="Glyco_hydro_36_N"/>
</dbReference>
<dbReference type="PANTHER" id="PTHR43053:SF3">
    <property type="entry name" value="ALPHA-GALACTOSIDASE C-RELATED"/>
    <property type="match status" value="1"/>
</dbReference>
<dbReference type="InterPro" id="IPR017853">
    <property type="entry name" value="GH"/>
</dbReference>
<evidence type="ECO:0000256" key="2">
    <source>
        <dbReference type="ARBA" id="ARBA00012755"/>
    </source>
</evidence>
<dbReference type="CDD" id="cd14791">
    <property type="entry name" value="GH36"/>
    <property type="match status" value="1"/>
</dbReference>
<dbReference type="Pfam" id="PF16874">
    <property type="entry name" value="Glyco_hydro_36C"/>
    <property type="match status" value="1"/>
</dbReference>
<dbReference type="PRINTS" id="PR00743">
    <property type="entry name" value="GLHYDRLASE36"/>
</dbReference>
<protein>
    <recommendedName>
        <fullName evidence="2">alpha-galactosidase</fullName>
        <ecNumber evidence="2">3.2.1.22</ecNumber>
    </recommendedName>
</protein>
<comment type="catalytic activity">
    <reaction evidence="1">
        <text>Hydrolysis of terminal, non-reducing alpha-D-galactose residues in alpha-D-galactosides, including galactose oligosaccharides, galactomannans and galactolipids.</text>
        <dbReference type="EC" id="3.2.1.22"/>
    </reaction>
</comment>
<accession>A0A3N1HHE1</accession>
<name>A0A3N1HHE1_9PSEU</name>
<dbReference type="Pfam" id="PF02065">
    <property type="entry name" value="Melibiase"/>
    <property type="match status" value="1"/>
</dbReference>
<dbReference type="GO" id="GO:0016052">
    <property type="term" value="P:carbohydrate catabolic process"/>
    <property type="evidence" value="ECO:0007669"/>
    <property type="project" value="InterPro"/>
</dbReference>
<dbReference type="EMBL" id="RJKM01000001">
    <property type="protein sequence ID" value="ROP41905.1"/>
    <property type="molecule type" value="Genomic_DNA"/>
</dbReference>
<organism evidence="8 9">
    <name type="scientific">Saccharothrix texasensis</name>
    <dbReference type="NCBI Taxonomy" id="103734"/>
    <lineage>
        <taxon>Bacteria</taxon>
        <taxon>Bacillati</taxon>
        <taxon>Actinomycetota</taxon>
        <taxon>Actinomycetes</taxon>
        <taxon>Pseudonocardiales</taxon>
        <taxon>Pseudonocardiaceae</taxon>
        <taxon>Saccharothrix</taxon>
    </lineage>
</organism>
<dbReference type="EC" id="3.2.1.22" evidence="2"/>
<evidence type="ECO:0000259" key="6">
    <source>
        <dbReference type="Pfam" id="PF16874"/>
    </source>
</evidence>
<dbReference type="AlphaFoldDB" id="A0A3N1HHE1"/>
<sequence length="716" mass="78441">MSATGPSWPGHPVVLAAAGVSLVLAPQAEGLPEVLHWGADLGPLGQAELDEFRIARERGVSASALDEPWPFTLAPGEGDGWAGAPGLLLERNGGPIRPRWRVTGFSVTSTDITVTARSAGVLLETDLGLDAHGVLRVRHRVRNEGATPVRVVVADAVLPLDDRATELLDFSGRWTRERMPQRRPRTQGTLVRESRRGRTGHDSPTLLAAGVPGFGDRHGELWAAHLAWSGDARYRVDDLPEGRVAIGVGELLRPGEVELAAGEVFETPDGVFAWSDRGLDGVSARLHASLRDRPHHPTSPRPVVLNTWEAVYFDHDLPTLRRLADVGAAIGVERFVLDDGWFRGRRDDRAGLGDWVVDEAVWPDGLHPLVDHVRGLGMQFGLWVEPEMVNLDSDLAREHPDWLLTPDADRARTMRHQHVLDLALPEVREHLLKHLSALLDEYDIAYLKWDQNRDLLEATHLGRAGVDAQVRALYDLLDTVRARYPALEIESCASGGARIDLGILDRTDRVWASDSNDPVERTRLQRWTELLLPPELIGSHVGPPRSHTSGRHADLGFRIATTLFASPGLEWDLTTCGPHELEVLTAWIDFYRRVRPTLHTGELVHDTPIDGGALLTGAVAPDRAHAVYRLSRTDSGDRSVPPPLRLPGLDPTRRYRLRVVDELPAPRLLDVRPPVWLAAGKTVATGRVLAEAGLAAPLLAPAQALVLELTALDGGT</sequence>
<dbReference type="InterPro" id="IPR050985">
    <property type="entry name" value="Alpha-glycosidase_related"/>
</dbReference>
<evidence type="ECO:0000256" key="1">
    <source>
        <dbReference type="ARBA" id="ARBA00001255"/>
    </source>
</evidence>
<dbReference type="InterPro" id="IPR000111">
    <property type="entry name" value="Glyco_hydro_27/36_CS"/>
</dbReference>
<feature type="compositionally biased region" description="Basic and acidic residues" evidence="5">
    <location>
        <begin position="192"/>
        <end position="201"/>
    </location>
</feature>
<feature type="domain" description="Glycosyl hydrolase family 36 N-terminal" evidence="7">
    <location>
        <begin position="30"/>
        <end position="259"/>
    </location>
</feature>
<dbReference type="Pfam" id="PF16875">
    <property type="entry name" value="Glyco_hydro_36N"/>
    <property type="match status" value="1"/>
</dbReference>
<dbReference type="InterPro" id="IPR038417">
    <property type="entry name" value="Alpga-gal_N_sf"/>
</dbReference>
<dbReference type="InterPro" id="IPR002252">
    <property type="entry name" value="Glyco_hydro_36"/>
</dbReference>
<keyword evidence="9" id="KW-1185">Reference proteome</keyword>